<comment type="caution">
    <text evidence="3">The sequence shown here is derived from an EMBL/GenBank/DDBJ whole genome shotgun (WGS) entry which is preliminary data.</text>
</comment>
<dbReference type="InterPro" id="IPR036781">
    <property type="entry name" value="Smr_assoc-like_sf"/>
</dbReference>
<feature type="compositionally biased region" description="Polar residues" evidence="1">
    <location>
        <begin position="222"/>
        <end position="231"/>
    </location>
</feature>
<evidence type="ECO:0000313" key="3">
    <source>
        <dbReference type="EMBL" id="NEU68230.1"/>
    </source>
</evidence>
<gene>
    <name evidence="3" type="ORF">GK091_15165</name>
</gene>
<dbReference type="Proteomes" id="UP000477386">
    <property type="component" value="Unassembled WGS sequence"/>
</dbReference>
<evidence type="ECO:0000256" key="1">
    <source>
        <dbReference type="SAM" id="MobiDB-lite"/>
    </source>
</evidence>
<accession>A0A6M0IIW8</accession>
<dbReference type="InterPro" id="IPR002625">
    <property type="entry name" value="Smr_dom"/>
</dbReference>
<dbReference type="Gene3D" id="2.60.40.1600">
    <property type="entry name" value="Smr-associated-like"/>
    <property type="match status" value="1"/>
</dbReference>
<dbReference type="PROSITE" id="PS50828">
    <property type="entry name" value="SMR"/>
    <property type="match status" value="1"/>
</dbReference>
<dbReference type="AlphaFoldDB" id="A0A6M0IIW8"/>
<dbReference type="SUPFAM" id="SSF158949">
    <property type="entry name" value="Smr-associated domain-like"/>
    <property type="match status" value="1"/>
</dbReference>
<organism evidence="3 4">
    <name type="scientific">Spirosoma agri</name>
    <dbReference type="NCBI Taxonomy" id="1987381"/>
    <lineage>
        <taxon>Bacteria</taxon>
        <taxon>Pseudomonadati</taxon>
        <taxon>Bacteroidota</taxon>
        <taxon>Cytophagia</taxon>
        <taxon>Cytophagales</taxon>
        <taxon>Cytophagaceae</taxon>
        <taxon>Spirosoma</taxon>
    </lineage>
</organism>
<feature type="compositionally biased region" description="Low complexity" evidence="1">
    <location>
        <begin position="207"/>
        <end position="219"/>
    </location>
</feature>
<feature type="domain" description="Smr" evidence="2">
    <location>
        <begin position="295"/>
        <end position="352"/>
    </location>
</feature>
<dbReference type="Gene3D" id="3.30.1370.110">
    <property type="match status" value="1"/>
</dbReference>
<sequence>MNIGDKVRLLRAKEQGVVSRFLPGNMIEIEIEDGFRIPVMRSELVLVSPLEAERLLKPSIFEPQKTVTPSAPAILSNQGIYLAFIPVNDREYTLHLVNNTDWDFPYTLGEESAGAGGGVQFRGLQSGVLKPKGQQKMNDLYAHAKFEEWPTFVVQGLWFRAGKASLRAPLVKRFKARAATFFKAKTTVPVLNQPGFQTQLDADVAVDSSSGASPAAPAANRGGSNVSTQHRPATIRPEDLKAEMLKPKSESIGSSIERPSSVVDLHTEALLPSGTDKRTSADLLKLQLDTFDRSLENAIASGMQDITFIHGVGSGALRTELHKRLGKHPNVRFFEDAQKEKFGYGATKVTIK</sequence>
<feature type="region of interest" description="Disordered" evidence="1">
    <location>
        <begin position="207"/>
        <end position="238"/>
    </location>
</feature>
<dbReference type="RefSeq" id="WP_164039852.1">
    <property type="nucleotide sequence ID" value="NZ_JAAGNZ010000001.1"/>
</dbReference>
<protein>
    <submittedName>
        <fullName evidence="3">DNA mismatch repair protein MutS</fullName>
    </submittedName>
</protein>
<name>A0A6M0IIW8_9BACT</name>
<dbReference type="InterPro" id="IPR036063">
    <property type="entry name" value="Smr_dom_sf"/>
</dbReference>
<dbReference type="EMBL" id="JAAGNZ010000001">
    <property type="protein sequence ID" value="NEU68230.1"/>
    <property type="molecule type" value="Genomic_DNA"/>
</dbReference>
<evidence type="ECO:0000313" key="4">
    <source>
        <dbReference type="Proteomes" id="UP000477386"/>
    </source>
</evidence>
<proteinExistence type="predicted"/>
<evidence type="ECO:0000259" key="2">
    <source>
        <dbReference type="PROSITE" id="PS50828"/>
    </source>
</evidence>
<reference evidence="3 4" key="1">
    <citation type="submission" date="2020-02" db="EMBL/GenBank/DDBJ databases">
        <title>Draft genome sequence of two Spirosoma agri KCTC 52727 and Spirosoma terrae KCTC 52035.</title>
        <authorList>
            <person name="Rojas J."/>
            <person name="Ambika Manirajan B."/>
            <person name="Ratering S."/>
            <person name="Suarez C."/>
            <person name="Schnell S."/>
        </authorList>
    </citation>
    <scope>NUCLEOTIDE SEQUENCE [LARGE SCALE GENOMIC DNA]</scope>
    <source>
        <strain evidence="3 4">KCTC 52727</strain>
    </source>
</reference>
<dbReference type="Pfam" id="PF01713">
    <property type="entry name" value="Smr"/>
    <property type="match status" value="1"/>
</dbReference>
<keyword evidence="4" id="KW-1185">Reference proteome</keyword>